<dbReference type="Pfam" id="PF00395">
    <property type="entry name" value="SLH"/>
    <property type="match status" value="1"/>
</dbReference>
<evidence type="ECO:0000256" key="1">
    <source>
        <dbReference type="SAM" id="SignalP"/>
    </source>
</evidence>
<keyword evidence="1" id="KW-0732">Signal</keyword>
<keyword evidence="4" id="KW-1185">Reference proteome</keyword>
<feature type="signal peptide" evidence="1">
    <location>
        <begin position="1"/>
        <end position="21"/>
    </location>
</feature>
<proteinExistence type="predicted"/>
<organism evidence="3 4">
    <name type="scientific">Paenibacillus solanacearum</name>
    <dbReference type="NCBI Taxonomy" id="2048548"/>
    <lineage>
        <taxon>Bacteria</taxon>
        <taxon>Bacillati</taxon>
        <taxon>Bacillota</taxon>
        <taxon>Bacilli</taxon>
        <taxon>Bacillales</taxon>
        <taxon>Paenibacillaceae</taxon>
        <taxon>Paenibacillus</taxon>
    </lineage>
</organism>
<evidence type="ECO:0000313" key="3">
    <source>
        <dbReference type="EMBL" id="CAG7638408.1"/>
    </source>
</evidence>
<dbReference type="Proteomes" id="UP000693672">
    <property type="component" value="Unassembled WGS sequence"/>
</dbReference>
<comment type="caution">
    <text evidence="3">The sequence shown here is derived from an EMBL/GenBank/DDBJ whole genome shotgun (WGS) entry which is preliminary data.</text>
</comment>
<accession>A0A916K4Y9</accession>
<dbReference type="EMBL" id="CAJVAS010000019">
    <property type="protein sequence ID" value="CAG7638408.1"/>
    <property type="molecule type" value="Genomic_DNA"/>
</dbReference>
<gene>
    <name evidence="3" type="ORF">PAESOLCIP111_03937</name>
</gene>
<evidence type="ECO:0000313" key="4">
    <source>
        <dbReference type="Proteomes" id="UP000693672"/>
    </source>
</evidence>
<protein>
    <recommendedName>
        <fullName evidence="2">SLH domain-containing protein</fullName>
    </recommendedName>
</protein>
<sequence length="1046" mass="112342">MKKLLLCTLRMIMAAMLLAPAAGMAAPASQPDPVSPYERLKEKGILEGFEDGTAGYGRLMTRAELSAVLVRLLKLHPERGTSSYDDTSLHWAHQQGYIEAVTASKLMEGTGDRVFNPDGTVTLEQLAAALVRSLHLKPSPGARVQGAASPWAAEAVGTAVREKLLEDGLDYTKPASRDALIAALFQADSKLQEKRAEASGPISIMEFKATGARKLSVRWNRPADVDKLSFLVEQAGTSLEGRTEFGEDRQSADLWFESPLKPGAYSIALQGVEEEASGGKLTAVCTVEPEKLEKIEFKTTSGKLPRASQVYVEFVAQNQYGEPSTRDAGRFDIYTGGIAFQTVSGKQAVKLDLKDQVRDSQIFVQVIDFESRLTASQTFTIGDLPLVSSIEIGELSLPPSVKKLQAGGTAYLKVKAFDQYGVPVLTVRGQLPDGQAYGLDTSAGISAVTKNAAVVKLEGERWYDYDNDEFPELAITGGTEAAQSREAEITLFALGSGQSVTKTIQISASKTPFSVAFGPFKKTVAIGDKDVSLPLVIKDDQGQALTPNEVVEHIGSLTVYSTLGGAADVKLATEGKTRGLLAISGLKEGKGTVYVQILGTDKKASLPIQVEKERYPAKLMIKTDLAPYYIHDAEDGLVILMRDQYGDFIRDGANEYIPALADASDATKVRPDARYKIHATFENIGDAAGNRALIASSGPFKTALDTLAAGTPATGTAESYRIDETFNPPGQNNVKGLNVGNLYNTKLSFKADSNKKGTYRLVLTLVEIGGTAEHPTAFTLDRFTKTIEVIDETDEDLTYQAALDTSVKNMMYAAVHSYRLGVIEEATVTADAYDLVNNRVKLAKELVITTKKLGKEVEVPTYGAHNPILSVFSSSASVVSVVYKNAGTPAAPLYKYYLIGDRQGTATITAYYKKKNDTGILGLDLETTLKSPDIVRAAPGKAYASIAYNKISGKKMWDYALMGETVLTDHYGTGYKNDLIATHAAVLGVQLYVTDIAYKTPGGDDTITVNPSTGVVTYNGDGDIASFTLVIAAPNGKTAQTVVNIP</sequence>
<name>A0A916K4Y9_9BACL</name>
<feature type="domain" description="SLH" evidence="2">
    <location>
        <begin position="79"/>
        <end position="144"/>
    </location>
</feature>
<evidence type="ECO:0000259" key="2">
    <source>
        <dbReference type="PROSITE" id="PS51272"/>
    </source>
</evidence>
<dbReference type="RefSeq" id="WP_218093674.1">
    <property type="nucleotide sequence ID" value="NZ_CAJVAS010000019.1"/>
</dbReference>
<dbReference type="InterPro" id="IPR001119">
    <property type="entry name" value="SLH_dom"/>
</dbReference>
<dbReference type="AlphaFoldDB" id="A0A916K4Y9"/>
<feature type="chain" id="PRO_5038387107" description="SLH domain-containing protein" evidence="1">
    <location>
        <begin position="22"/>
        <end position="1046"/>
    </location>
</feature>
<reference evidence="3" key="1">
    <citation type="submission" date="2021-06" db="EMBL/GenBank/DDBJ databases">
        <authorList>
            <person name="Criscuolo A."/>
        </authorList>
    </citation>
    <scope>NUCLEOTIDE SEQUENCE</scope>
    <source>
        <strain evidence="3">CIP111600</strain>
    </source>
</reference>
<dbReference type="PROSITE" id="PS51272">
    <property type="entry name" value="SLH"/>
    <property type="match status" value="1"/>
</dbReference>